<dbReference type="PANTHER" id="PTHR43020">
    <property type="entry name" value="CDK5 REGULATORY SUBUNIT-ASSOCIATED PROTEIN 1"/>
    <property type="match status" value="1"/>
</dbReference>
<dbReference type="Pfam" id="PF01938">
    <property type="entry name" value="TRAM"/>
    <property type="match status" value="1"/>
</dbReference>
<dbReference type="InterPro" id="IPR020612">
    <property type="entry name" value="Methylthiotransferase_CS"/>
</dbReference>
<dbReference type="Pfam" id="PF04055">
    <property type="entry name" value="Radical_SAM"/>
    <property type="match status" value="1"/>
</dbReference>
<evidence type="ECO:0000256" key="3">
    <source>
        <dbReference type="ARBA" id="ARBA00022490"/>
    </source>
</evidence>
<evidence type="ECO:0000256" key="4">
    <source>
        <dbReference type="ARBA" id="ARBA00022679"/>
    </source>
</evidence>
<keyword evidence="18" id="KW-1185">Reference proteome</keyword>
<dbReference type="PROSITE" id="PS01278">
    <property type="entry name" value="MTTASE_RADICAL"/>
    <property type="match status" value="1"/>
</dbReference>
<comment type="function">
    <text evidence="1 13">Catalyzes the methylthiolation of N6-(dimethylallyl)adenosine (i(6)A), leading to the formation of 2-methylthio-N6-(dimethylallyl)adenosine (ms(2)i(6)A) at position 37 in tRNAs that read codons beginning with uridine.</text>
</comment>
<evidence type="ECO:0000313" key="18">
    <source>
        <dbReference type="Proteomes" id="UP001302494"/>
    </source>
</evidence>
<dbReference type="SUPFAM" id="SSF102114">
    <property type="entry name" value="Radical SAM enzymes"/>
    <property type="match status" value="1"/>
</dbReference>
<dbReference type="SFLD" id="SFLDG01082">
    <property type="entry name" value="B12-binding_domain_containing"/>
    <property type="match status" value="1"/>
</dbReference>
<dbReference type="InterPro" id="IPR038135">
    <property type="entry name" value="Methylthiotransferase_N_sf"/>
</dbReference>
<dbReference type="InterPro" id="IPR006638">
    <property type="entry name" value="Elp3/MiaA/NifB-like_rSAM"/>
</dbReference>
<dbReference type="GO" id="GO:0046872">
    <property type="term" value="F:metal ion binding"/>
    <property type="evidence" value="ECO:0007669"/>
    <property type="project" value="UniProtKB-KW"/>
</dbReference>
<evidence type="ECO:0000313" key="17">
    <source>
        <dbReference type="EMBL" id="WNM61760.1"/>
    </source>
</evidence>
<dbReference type="Gene3D" id="3.80.30.20">
    <property type="entry name" value="tm_1862 like domain"/>
    <property type="match status" value="1"/>
</dbReference>
<evidence type="ECO:0000256" key="9">
    <source>
        <dbReference type="ARBA" id="ARBA00033765"/>
    </source>
</evidence>
<dbReference type="InterPro" id="IPR002792">
    <property type="entry name" value="TRAM_dom"/>
</dbReference>
<dbReference type="SFLD" id="SFLDS00029">
    <property type="entry name" value="Radical_SAM"/>
    <property type="match status" value="1"/>
</dbReference>
<feature type="binding site" evidence="13">
    <location>
        <position position="102"/>
    </location>
    <ligand>
        <name>[4Fe-4S] cluster</name>
        <dbReference type="ChEBI" id="CHEBI:49883"/>
        <label>1</label>
    </ligand>
</feature>
<dbReference type="GO" id="GO:0035597">
    <property type="term" value="F:tRNA-2-methylthio-N(6)-dimethylallyladenosine(37) synthase activity"/>
    <property type="evidence" value="ECO:0007669"/>
    <property type="project" value="UniProtKB-EC"/>
</dbReference>
<evidence type="ECO:0000259" key="16">
    <source>
        <dbReference type="PROSITE" id="PS51918"/>
    </source>
</evidence>
<keyword evidence="2 13" id="KW-0004">4Fe-4S</keyword>
<dbReference type="RefSeq" id="WP_312744304.1">
    <property type="nucleotide sequence ID" value="NZ_CP116968.1"/>
</dbReference>
<dbReference type="SFLD" id="SFLDF00273">
    <property type="entry name" value="(dimethylallyl)adenosine_tRNA"/>
    <property type="match status" value="1"/>
</dbReference>
<name>A0AA96GK68_9BACT</name>
<sequence length="457" mass="51914">MSGPPLLLPTSLKARTRSPGQSGYQVYMETFGCQMNEYDSEIVRSLLKTRGFQFTPHDDEADVILFNTCAIRENAHNRVYGHLARYTNRKQERGLVIGVLGCMAQNLKQELMDTRSFIDVLVGPDGYRRLPDLLMDALENRKRGLAVDLSEYETYAHIVPDRPDGINGWIAVMRGCDNFCSFCVVPYTRGRERSRDPEGIIQEAHQLVSQGVRQITLLGQNVNSYRSGEWDFARLLIAVGDVPGIQRVRFMSPHPKDFPPALLEAVAEHPAVCKTIHLPLQSANDRILDRMGRGYTQREYRKLVEAIRKKGPLVLTTDIICGFCGETDEEFQETYRLMQEVGYQAAFVFKYSERKHTIAARKFVDDVPEQVKGYRTNQIVELQKEISLLKNKELIGTTVEVMLEGHSKKSDLQWMGHSDHNVTVVWPKDDKVRQPGDLVPVLVMDASPSTLYGHVRS</sequence>
<dbReference type="FunFam" id="3.40.50.12160:FF:000003">
    <property type="entry name" value="CDK5 regulatory subunit-associated protein 1"/>
    <property type="match status" value="1"/>
</dbReference>
<feature type="binding site" evidence="13">
    <location>
        <position position="69"/>
    </location>
    <ligand>
        <name>[4Fe-4S] cluster</name>
        <dbReference type="ChEBI" id="CHEBI:49883"/>
        <label>1</label>
    </ligand>
</feature>
<dbReference type="PROSITE" id="PS51449">
    <property type="entry name" value="MTTASE_N"/>
    <property type="match status" value="1"/>
</dbReference>
<dbReference type="InterPro" id="IPR006463">
    <property type="entry name" value="MiaB_methiolase"/>
</dbReference>
<feature type="domain" description="MTTase N-terminal" evidence="15">
    <location>
        <begin position="24"/>
        <end position="139"/>
    </location>
</feature>
<dbReference type="NCBIfam" id="TIGR00089">
    <property type="entry name" value="MiaB/RimO family radical SAM methylthiotransferase"/>
    <property type="match status" value="1"/>
</dbReference>
<dbReference type="NCBIfam" id="TIGR01574">
    <property type="entry name" value="miaB-methiolase"/>
    <property type="match status" value="1"/>
</dbReference>
<dbReference type="GO" id="GO:0051539">
    <property type="term" value="F:4 iron, 4 sulfur cluster binding"/>
    <property type="evidence" value="ECO:0007669"/>
    <property type="project" value="UniProtKB-UniRule"/>
</dbReference>
<reference evidence="17 18" key="1">
    <citation type="submission" date="2023-01" db="EMBL/GenBank/DDBJ databases">
        <title>Cultivation and genomic characterization of new, ubiquitous marine nitrite-oxidizing bacteria from the Nitrospirales.</title>
        <authorList>
            <person name="Mueller A.J."/>
            <person name="Daebeler A."/>
            <person name="Herbold C.W."/>
            <person name="Kirkegaard R.H."/>
            <person name="Daims H."/>
        </authorList>
    </citation>
    <scope>NUCLEOTIDE SEQUENCE [LARGE SCALE GENOMIC DNA]</scope>
    <source>
        <strain evidence="17 18">DK</strain>
    </source>
</reference>
<protein>
    <recommendedName>
        <fullName evidence="10 13">tRNA-2-methylthio-N(6)-dimethylallyladenosine synthase</fullName>
        <ecNumber evidence="9 13">2.8.4.3</ecNumber>
    </recommendedName>
    <alternativeName>
        <fullName evidence="12 13">(Dimethylallyl)adenosine tRNA methylthiotransferase MiaB</fullName>
    </alternativeName>
    <alternativeName>
        <fullName evidence="11 13">tRNA-i(6)A37 methylthiotransferase</fullName>
    </alternativeName>
</protein>
<dbReference type="Gene3D" id="3.40.50.12160">
    <property type="entry name" value="Methylthiotransferase, N-terminal domain"/>
    <property type="match status" value="1"/>
</dbReference>
<comment type="similarity">
    <text evidence="13">Belongs to the methylthiotransferase family. MiaB subfamily.</text>
</comment>
<dbReference type="PROSITE" id="PS50926">
    <property type="entry name" value="TRAM"/>
    <property type="match status" value="1"/>
</dbReference>
<evidence type="ECO:0000256" key="7">
    <source>
        <dbReference type="ARBA" id="ARBA00023004"/>
    </source>
</evidence>
<keyword evidence="13" id="KW-0819">tRNA processing</keyword>
<dbReference type="GO" id="GO:0005829">
    <property type="term" value="C:cytosol"/>
    <property type="evidence" value="ECO:0007669"/>
    <property type="project" value="TreeGrafter"/>
</dbReference>
<evidence type="ECO:0000256" key="2">
    <source>
        <dbReference type="ARBA" id="ARBA00022485"/>
    </source>
</evidence>
<dbReference type="PANTHER" id="PTHR43020:SF2">
    <property type="entry name" value="MITOCHONDRIAL TRNA METHYLTHIOTRANSFERASE CDK5RAP1"/>
    <property type="match status" value="1"/>
</dbReference>
<gene>
    <name evidence="13 17" type="primary">miaB</name>
    <name evidence="17" type="ORF">PQG83_18755</name>
</gene>
<dbReference type="AlphaFoldDB" id="A0AA96GK68"/>
<dbReference type="EMBL" id="CP116968">
    <property type="protein sequence ID" value="WNM61760.1"/>
    <property type="molecule type" value="Genomic_DNA"/>
</dbReference>
<proteinExistence type="inferred from homology"/>
<evidence type="ECO:0000256" key="6">
    <source>
        <dbReference type="ARBA" id="ARBA00022723"/>
    </source>
</evidence>
<dbReference type="HAMAP" id="MF_01864">
    <property type="entry name" value="tRNA_metthiotr_MiaB"/>
    <property type="match status" value="1"/>
</dbReference>
<feature type="binding site" evidence="13">
    <location>
        <position position="176"/>
    </location>
    <ligand>
        <name>[4Fe-4S] cluster</name>
        <dbReference type="ChEBI" id="CHEBI:49883"/>
        <label>2</label>
        <note>4Fe-4S-S-AdoMet</note>
    </ligand>
</feature>
<keyword evidence="7 13" id="KW-0408">Iron</keyword>
<comment type="cofactor">
    <cofactor evidence="13">
        <name>[4Fe-4S] cluster</name>
        <dbReference type="ChEBI" id="CHEBI:49883"/>
    </cofactor>
    <text evidence="13">Binds 2 [4Fe-4S] clusters. One cluster is coordinated with 3 cysteines and an exchangeable S-adenosyl-L-methionine.</text>
</comment>
<accession>A0AA96GK68</accession>
<evidence type="ECO:0000256" key="8">
    <source>
        <dbReference type="ARBA" id="ARBA00023014"/>
    </source>
</evidence>
<feature type="binding site" evidence="13">
    <location>
        <position position="183"/>
    </location>
    <ligand>
        <name>[4Fe-4S] cluster</name>
        <dbReference type="ChEBI" id="CHEBI:49883"/>
        <label>2</label>
        <note>4Fe-4S-S-AdoMet</note>
    </ligand>
</feature>
<evidence type="ECO:0000256" key="13">
    <source>
        <dbReference type="HAMAP-Rule" id="MF_01864"/>
    </source>
</evidence>
<keyword evidence="4 13" id="KW-0808">Transferase</keyword>
<dbReference type="InterPro" id="IPR005839">
    <property type="entry name" value="Methylthiotransferase"/>
</dbReference>
<dbReference type="Proteomes" id="UP001302494">
    <property type="component" value="Chromosome"/>
</dbReference>
<feature type="binding site" evidence="13">
    <location>
        <position position="33"/>
    </location>
    <ligand>
        <name>[4Fe-4S] cluster</name>
        <dbReference type="ChEBI" id="CHEBI:49883"/>
        <label>1</label>
    </ligand>
</feature>
<dbReference type="InterPro" id="IPR023404">
    <property type="entry name" value="rSAM_horseshoe"/>
</dbReference>
<dbReference type="InterPro" id="IPR007197">
    <property type="entry name" value="rSAM"/>
</dbReference>
<dbReference type="SFLD" id="SFLDG01061">
    <property type="entry name" value="methylthiotransferase"/>
    <property type="match status" value="1"/>
</dbReference>
<dbReference type="Pfam" id="PF00919">
    <property type="entry name" value="UPF0004"/>
    <property type="match status" value="1"/>
</dbReference>
<keyword evidence="8 13" id="KW-0411">Iron-sulfur</keyword>
<evidence type="ECO:0000256" key="5">
    <source>
        <dbReference type="ARBA" id="ARBA00022691"/>
    </source>
</evidence>
<evidence type="ECO:0000256" key="12">
    <source>
        <dbReference type="ARBA" id="ARBA00081141"/>
    </source>
</evidence>
<comment type="catalytic activity">
    <reaction evidence="13">
        <text>N(6)-dimethylallyladenosine(37) in tRNA + (sulfur carrier)-SH + AH2 + 2 S-adenosyl-L-methionine = 2-methylsulfanyl-N(6)-dimethylallyladenosine(37) in tRNA + (sulfur carrier)-H + 5'-deoxyadenosine + L-methionine + A + S-adenosyl-L-homocysteine + 2 H(+)</text>
        <dbReference type="Rhea" id="RHEA:37067"/>
        <dbReference type="Rhea" id="RHEA-COMP:10375"/>
        <dbReference type="Rhea" id="RHEA-COMP:10376"/>
        <dbReference type="Rhea" id="RHEA-COMP:14737"/>
        <dbReference type="Rhea" id="RHEA-COMP:14739"/>
        <dbReference type="ChEBI" id="CHEBI:13193"/>
        <dbReference type="ChEBI" id="CHEBI:15378"/>
        <dbReference type="ChEBI" id="CHEBI:17319"/>
        <dbReference type="ChEBI" id="CHEBI:17499"/>
        <dbReference type="ChEBI" id="CHEBI:29917"/>
        <dbReference type="ChEBI" id="CHEBI:57844"/>
        <dbReference type="ChEBI" id="CHEBI:57856"/>
        <dbReference type="ChEBI" id="CHEBI:59789"/>
        <dbReference type="ChEBI" id="CHEBI:64428"/>
        <dbReference type="ChEBI" id="CHEBI:74415"/>
        <dbReference type="ChEBI" id="CHEBI:74417"/>
        <dbReference type="EC" id="2.8.4.3"/>
    </reaction>
</comment>
<evidence type="ECO:0000259" key="14">
    <source>
        <dbReference type="PROSITE" id="PS50926"/>
    </source>
</evidence>
<evidence type="ECO:0000256" key="10">
    <source>
        <dbReference type="ARBA" id="ARBA00068570"/>
    </source>
</evidence>
<dbReference type="CDD" id="cd01335">
    <property type="entry name" value="Radical_SAM"/>
    <property type="match status" value="1"/>
</dbReference>
<keyword evidence="6 13" id="KW-0479">Metal-binding</keyword>
<feature type="domain" description="TRAM" evidence="14">
    <location>
        <begin position="392"/>
        <end position="457"/>
    </location>
</feature>
<dbReference type="PROSITE" id="PS51918">
    <property type="entry name" value="RADICAL_SAM"/>
    <property type="match status" value="1"/>
</dbReference>
<comment type="subcellular location">
    <subcellularLocation>
        <location evidence="13">Cytoplasm</location>
    </subcellularLocation>
</comment>
<comment type="subunit">
    <text evidence="13">Monomer.</text>
</comment>
<dbReference type="EC" id="2.8.4.3" evidence="9 13"/>
<evidence type="ECO:0000256" key="1">
    <source>
        <dbReference type="ARBA" id="ARBA00003234"/>
    </source>
</evidence>
<feature type="domain" description="Radical SAM core" evidence="16">
    <location>
        <begin position="162"/>
        <end position="389"/>
    </location>
</feature>
<evidence type="ECO:0000256" key="11">
    <source>
        <dbReference type="ARBA" id="ARBA00080698"/>
    </source>
</evidence>
<feature type="binding site" evidence="13">
    <location>
        <position position="180"/>
    </location>
    <ligand>
        <name>[4Fe-4S] cluster</name>
        <dbReference type="ChEBI" id="CHEBI:49883"/>
        <label>2</label>
        <note>4Fe-4S-S-AdoMet</note>
    </ligand>
</feature>
<organism evidence="17 18">
    <name type="scientific">Candidatus Nitrospira neomarina</name>
    <dbReference type="NCBI Taxonomy" id="3020899"/>
    <lineage>
        <taxon>Bacteria</taxon>
        <taxon>Pseudomonadati</taxon>
        <taxon>Nitrospirota</taxon>
        <taxon>Nitrospiria</taxon>
        <taxon>Nitrospirales</taxon>
        <taxon>Nitrospiraceae</taxon>
        <taxon>Nitrospira</taxon>
    </lineage>
</organism>
<dbReference type="SFLD" id="SFLDF00413">
    <property type="entry name" value="CDK5RAP1"/>
    <property type="match status" value="1"/>
</dbReference>
<dbReference type="SMART" id="SM00729">
    <property type="entry name" value="Elp3"/>
    <property type="match status" value="1"/>
</dbReference>
<keyword evidence="3 13" id="KW-0963">Cytoplasm</keyword>
<dbReference type="KEGG" id="nneo:PQG83_18755"/>
<keyword evidence="5 13" id="KW-0949">S-adenosyl-L-methionine</keyword>
<dbReference type="InterPro" id="IPR013848">
    <property type="entry name" value="Methylthiotransferase_N"/>
</dbReference>
<dbReference type="InterPro" id="IPR058240">
    <property type="entry name" value="rSAM_sf"/>
</dbReference>
<dbReference type="FunFam" id="3.80.30.20:FF:000001">
    <property type="entry name" value="tRNA-2-methylthio-N(6)-dimethylallyladenosine synthase 2"/>
    <property type="match status" value="1"/>
</dbReference>
<evidence type="ECO:0000259" key="15">
    <source>
        <dbReference type="PROSITE" id="PS51449"/>
    </source>
</evidence>